<gene>
    <name evidence="2" type="ORF">PAC_18071</name>
</gene>
<evidence type="ECO:0000256" key="1">
    <source>
        <dbReference type="SAM" id="MobiDB-lite"/>
    </source>
</evidence>
<dbReference type="AlphaFoldDB" id="A0A1L7XT24"/>
<feature type="compositionally biased region" description="Polar residues" evidence="1">
    <location>
        <begin position="1"/>
        <end position="10"/>
    </location>
</feature>
<evidence type="ECO:0000313" key="3">
    <source>
        <dbReference type="Proteomes" id="UP000184330"/>
    </source>
</evidence>
<evidence type="ECO:0008006" key="4">
    <source>
        <dbReference type="Google" id="ProtNLM"/>
    </source>
</evidence>
<reference evidence="2 3" key="1">
    <citation type="submission" date="2016-03" db="EMBL/GenBank/DDBJ databases">
        <authorList>
            <person name="Ploux O."/>
        </authorList>
    </citation>
    <scope>NUCLEOTIDE SEQUENCE [LARGE SCALE GENOMIC DNA]</scope>
    <source>
        <strain evidence="2 3">UAMH 11012</strain>
    </source>
</reference>
<accession>A0A1L7XT24</accession>
<dbReference type="EMBL" id="FJOG01000052">
    <property type="protein sequence ID" value="CZR68172.1"/>
    <property type="molecule type" value="Genomic_DNA"/>
</dbReference>
<protein>
    <recommendedName>
        <fullName evidence="4">F-box domain-containing protein</fullName>
    </recommendedName>
</protein>
<feature type="region of interest" description="Disordered" evidence="1">
    <location>
        <begin position="1"/>
        <end position="23"/>
    </location>
</feature>
<organism evidence="2 3">
    <name type="scientific">Phialocephala subalpina</name>
    <dbReference type="NCBI Taxonomy" id="576137"/>
    <lineage>
        <taxon>Eukaryota</taxon>
        <taxon>Fungi</taxon>
        <taxon>Dikarya</taxon>
        <taxon>Ascomycota</taxon>
        <taxon>Pezizomycotina</taxon>
        <taxon>Leotiomycetes</taxon>
        <taxon>Helotiales</taxon>
        <taxon>Mollisiaceae</taxon>
        <taxon>Phialocephala</taxon>
        <taxon>Phialocephala fortinii species complex</taxon>
    </lineage>
</organism>
<keyword evidence="3" id="KW-1185">Reference proteome</keyword>
<dbReference type="OrthoDB" id="3432796at2759"/>
<evidence type="ECO:0000313" key="2">
    <source>
        <dbReference type="EMBL" id="CZR68172.1"/>
    </source>
</evidence>
<name>A0A1L7XT24_9HELO</name>
<sequence>MEVSSTSTKSPPAMANEDKDSTAASGALTISDSAMDPQAAQGNGLPKDVMVYLIERLLAQYSMAASVSLGLTCRSFYHIFKSLRPEPVILYGRKTSFNSHEGLRPDDELQQREMAEMVSNVGNFMGPQYRLIWLKDWSSSFHTVFHFLKIEVYGRQRSMAESAFRRRRKDWSSLRYLPQSGKWFDVVYLLPSPFGKSDDDWYEEVARTVDNWDMKSLQEKAPYCMTRVWPKTYVYGRIQMDKVMAAWVDWTAMTDFELWTVCLSQVRRARIIMDKGNGPNSEKWTIYFG</sequence>
<proteinExistence type="predicted"/>
<dbReference type="Proteomes" id="UP000184330">
    <property type="component" value="Unassembled WGS sequence"/>
</dbReference>